<dbReference type="AlphaFoldDB" id="A0A1Q9BTS9"/>
<proteinExistence type="predicted"/>
<dbReference type="EMBL" id="LSRX01004280">
    <property type="protein sequence ID" value="OLP74087.1"/>
    <property type="molecule type" value="Genomic_DNA"/>
</dbReference>
<accession>A0A1Q9BTS9</accession>
<dbReference type="OrthoDB" id="406504at2759"/>
<protein>
    <submittedName>
        <fullName evidence="1">Uncharacterized protein</fullName>
    </submittedName>
</protein>
<organism evidence="1 2">
    <name type="scientific">Symbiodinium microadriaticum</name>
    <name type="common">Dinoflagellate</name>
    <name type="synonym">Zooxanthella microadriatica</name>
    <dbReference type="NCBI Taxonomy" id="2951"/>
    <lineage>
        <taxon>Eukaryota</taxon>
        <taxon>Sar</taxon>
        <taxon>Alveolata</taxon>
        <taxon>Dinophyceae</taxon>
        <taxon>Suessiales</taxon>
        <taxon>Symbiodiniaceae</taxon>
        <taxon>Symbiodinium</taxon>
    </lineage>
</organism>
<dbReference type="Proteomes" id="UP000186817">
    <property type="component" value="Unassembled WGS sequence"/>
</dbReference>
<evidence type="ECO:0000313" key="2">
    <source>
        <dbReference type="Proteomes" id="UP000186817"/>
    </source>
</evidence>
<gene>
    <name evidence="1" type="ORF">AK812_SmicGene46479</name>
</gene>
<evidence type="ECO:0000313" key="1">
    <source>
        <dbReference type="EMBL" id="OLP74087.1"/>
    </source>
</evidence>
<reference evidence="1 2" key="1">
    <citation type="submission" date="2016-02" db="EMBL/GenBank/DDBJ databases">
        <title>Genome analysis of coral dinoflagellate symbionts highlights evolutionary adaptations to a symbiotic lifestyle.</title>
        <authorList>
            <person name="Aranda M."/>
            <person name="Li Y."/>
            <person name="Liew Y.J."/>
            <person name="Baumgarten S."/>
            <person name="Simakov O."/>
            <person name="Wilson M."/>
            <person name="Piel J."/>
            <person name="Ashoor H."/>
            <person name="Bougouffa S."/>
            <person name="Bajic V.B."/>
            <person name="Ryu T."/>
            <person name="Ravasi T."/>
            <person name="Bayer T."/>
            <person name="Micklem G."/>
            <person name="Kim H."/>
            <person name="Bhak J."/>
            <person name="Lajeunesse T.C."/>
            <person name="Voolstra C.R."/>
        </authorList>
    </citation>
    <scope>NUCLEOTIDE SEQUENCE [LARGE SCALE GENOMIC DNA]</scope>
    <source>
        <strain evidence="1 2">CCMP2467</strain>
    </source>
</reference>
<sequence>MHFGSSAITFDAMGCQKGFEMQDFLDYIACGGATVLAKNIVYKKWPVIFPSAMARALIAYPHGDSARPHVDWTKFWDDSRQELWGRHHPVQQMTRAQRALAHPIYVHGDEGKGKRERAVMILSWGTFFIRPSSNVLHYKFPFAATRLHIRMSPHVFEPLNTPSVMLQFASRDQVIRGACMAEDASGRNQTLHVLQEHLVKNLERCAHPDRCPDLQGISLQYICGRGDWKFKCAWLAETRSYQLRKLSGWNCDMECADLLHTVWIGCAKDLVGSVLLDVVQYDPRLASAESWDAGLAALLSLFHSWCETRKLDKSLVEELSLVKLGVTNAVAFDFPKGMSKAYPNKVLVYFLADLLQATTVPELKRQAVACWALANWSYVIDMAEVFLTDVQARQAVESAKLYLQCHMLLARLALVAGRPRYKIRPRMHSYACEIVAKVDSGSRLNPKHTACFADESFVGKVCSVGLARPVHTSTLHLRLLQRMIMQLNAQVAS</sequence>
<comment type="caution">
    <text evidence="1">The sequence shown here is derived from an EMBL/GenBank/DDBJ whole genome shotgun (WGS) entry which is preliminary data.</text>
</comment>
<name>A0A1Q9BTS9_SYMMI</name>
<keyword evidence="2" id="KW-1185">Reference proteome</keyword>